<gene>
    <name evidence="1" type="ORF">POPTR_005G241602v4</name>
</gene>
<keyword evidence="2" id="KW-1185">Reference proteome</keyword>
<comment type="caution">
    <text evidence="1">The sequence shown here is derived from an EMBL/GenBank/DDBJ whole genome shotgun (WGS) entry which is preliminary data.</text>
</comment>
<proteinExistence type="predicted"/>
<evidence type="ECO:0000313" key="2">
    <source>
        <dbReference type="Proteomes" id="UP000006729"/>
    </source>
</evidence>
<protein>
    <submittedName>
        <fullName evidence="1">Uncharacterized protein</fullName>
    </submittedName>
</protein>
<accession>A0ACC0T2I1</accession>
<evidence type="ECO:0000313" key="1">
    <source>
        <dbReference type="EMBL" id="KAI9395464.1"/>
    </source>
</evidence>
<name>A0ACC0T2I1_POPTR</name>
<dbReference type="Proteomes" id="UP000006729">
    <property type="component" value="Chromosome 5"/>
</dbReference>
<reference evidence="1 2" key="1">
    <citation type="journal article" date="2006" name="Science">
        <title>The genome of black cottonwood, Populus trichocarpa (Torr. &amp; Gray).</title>
        <authorList>
            <person name="Tuskan G.A."/>
            <person name="Difazio S."/>
            <person name="Jansson S."/>
            <person name="Bohlmann J."/>
            <person name="Grigoriev I."/>
            <person name="Hellsten U."/>
            <person name="Putnam N."/>
            <person name="Ralph S."/>
            <person name="Rombauts S."/>
            <person name="Salamov A."/>
            <person name="Schein J."/>
            <person name="Sterck L."/>
            <person name="Aerts A."/>
            <person name="Bhalerao R.R."/>
            <person name="Bhalerao R.P."/>
            <person name="Blaudez D."/>
            <person name="Boerjan W."/>
            <person name="Brun A."/>
            <person name="Brunner A."/>
            <person name="Busov V."/>
            <person name="Campbell M."/>
            <person name="Carlson J."/>
            <person name="Chalot M."/>
            <person name="Chapman J."/>
            <person name="Chen G.L."/>
            <person name="Cooper D."/>
            <person name="Coutinho P.M."/>
            <person name="Couturier J."/>
            <person name="Covert S."/>
            <person name="Cronk Q."/>
            <person name="Cunningham R."/>
            <person name="Davis J."/>
            <person name="Degroeve S."/>
            <person name="Dejardin A."/>
            <person name="Depamphilis C."/>
            <person name="Detter J."/>
            <person name="Dirks B."/>
            <person name="Dubchak I."/>
            <person name="Duplessis S."/>
            <person name="Ehlting J."/>
            <person name="Ellis B."/>
            <person name="Gendler K."/>
            <person name="Goodstein D."/>
            <person name="Gribskov M."/>
            <person name="Grimwood J."/>
            <person name="Groover A."/>
            <person name="Gunter L."/>
            <person name="Hamberger B."/>
            <person name="Heinze B."/>
            <person name="Helariutta Y."/>
            <person name="Henrissat B."/>
            <person name="Holligan D."/>
            <person name="Holt R."/>
            <person name="Huang W."/>
            <person name="Islam-Faridi N."/>
            <person name="Jones S."/>
            <person name="Jones-Rhoades M."/>
            <person name="Jorgensen R."/>
            <person name="Joshi C."/>
            <person name="Kangasjarvi J."/>
            <person name="Karlsson J."/>
            <person name="Kelleher C."/>
            <person name="Kirkpatrick R."/>
            <person name="Kirst M."/>
            <person name="Kohler A."/>
            <person name="Kalluri U."/>
            <person name="Larimer F."/>
            <person name="Leebens-Mack J."/>
            <person name="Leple J.C."/>
            <person name="Locascio P."/>
            <person name="Lou Y."/>
            <person name="Lucas S."/>
            <person name="Martin F."/>
            <person name="Montanini B."/>
            <person name="Napoli C."/>
            <person name="Nelson D.R."/>
            <person name="Nelson C."/>
            <person name="Nieminen K."/>
            <person name="Nilsson O."/>
            <person name="Pereda V."/>
            <person name="Peter G."/>
            <person name="Philippe R."/>
            <person name="Pilate G."/>
            <person name="Poliakov A."/>
            <person name="Razumovskaya J."/>
            <person name="Richardson P."/>
            <person name="Rinaldi C."/>
            <person name="Ritland K."/>
            <person name="Rouze P."/>
            <person name="Ryaboy D."/>
            <person name="Schmutz J."/>
            <person name="Schrader J."/>
            <person name="Segerman B."/>
            <person name="Shin H."/>
            <person name="Siddiqui A."/>
            <person name="Sterky F."/>
            <person name="Terry A."/>
            <person name="Tsai C.J."/>
            <person name="Uberbacher E."/>
            <person name="Unneberg P."/>
            <person name="Vahala J."/>
            <person name="Wall K."/>
            <person name="Wessler S."/>
            <person name="Yang G."/>
            <person name="Yin T."/>
            <person name="Douglas C."/>
            <person name="Marra M."/>
            <person name="Sandberg G."/>
            <person name="Van de Peer Y."/>
            <person name="Rokhsar D."/>
        </authorList>
    </citation>
    <scope>NUCLEOTIDE SEQUENCE [LARGE SCALE GENOMIC DNA]</scope>
    <source>
        <strain evidence="2">cv. Nisqually</strain>
    </source>
</reference>
<organism evidence="1 2">
    <name type="scientific">Populus trichocarpa</name>
    <name type="common">Western balsam poplar</name>
    <name type="synonym">Populus balsamifera subsp. trichocarpa</name>
    <dbReference type="NCBI Taxonomy" id="3694"/>
    <lineage>
        <taxon>Eukaryota</taxon>
        <taxon>Viridiplantae</taxon>
        <taxon>Streptophyta</taxon>
        <taxon>Embryophyta</taxon>
        <taxon>Tracheophyta</taxon>
        <taxon>Spermatophyta</taxon>
        <taxon>Magnoliopsida</taxon>
        <taxon>eudicotyledons</taxon>
        <taxon>Gunneridae</taxon>
        <taxon>Pentapetalae</taxon>
        <taxon>rosids</taxon>
        <taxon>fabids</taxon>
        <taxon>Malpighiales</taxon>
        <taxon>Salicaceae</taxon>
        <taxon>Saliceae</taxon>
        <taxon>Populus</taxon>
    </lineage>
</organism>
<sequence>MAGALHWIFNMQQDNYLDDWALHVSGDKRNSKWSWFYTVLAMTALQEAAEAYLVGLHFCPRLNLVILLANPKLLGSRGLQALVDKNGDGCLEDFCRLMELRR</sequence>
<dbReference type="EMBL" id="CM009294">
    <property type="protein sequence ID" value="KAI9395464.1"/>
    <property type="molecule type" value="Genomic_DNA"/>
</dbReference>